<keyword evidence="2" id="KW-0808">Transferase</keyword>
<accession>A0A7W9W824</accession>
<feature type="domain" description="Methyltransferase type 11" evidence="1">
    <location>
        <begin position="42"/>
        <end position="130"/>
    </location>
</feature>
<name>A0A7W9W824_ARMRO</name>
<dbReference type="Proteomes" id="UP000520814">
    <property type="component" value="Unassembled WGS sequence"/>
</dbReference>
<dbReference type="PANTHER" id="PTHR43591:SF24">
    <property type="entry name" value="2-METHOXY-6-POLYPRENYL-1,4-BENZOQUINOL METHYLASE, MITOCHONDRIAL"/>
    <property type="match status" value="1"/>
</dbReference>
<dbReference type="Pfam" id="PF08241">
    <property type="entry name" value="Methyltransf_11"/>
    <property type="match status" value="1"/>
</dbReference>
<dbReference type="RefSeq" id="WP_184202983.1">
    <property type="nucleotide sequence ID" value="NZ_JACHGW010000005.1"/>
</dbReference>
<dbReference type="InterPro" id="IPR013216">
    <property type="entry name" value="Methyltransf_11"/>
</dbReference>
<proteinExistence type="predicted"/>
<dbReference type="AlphaFoldDB" id="A0A7W9W824"/>
<dbReference type="CDD" id="cd02440">
    <property type="entry name" value="AdoMet_MTases"/>
    <property type="match status" value="1"/>
</dbReference>
<sequence>MNRDYYLQMRRLEDKHWWFVARRNLICAALQRFGKTANPLVLDMGCGTGGTLDRLREFARPVGLDLEPLALELCRERGHQNLVLASATQLPFDTATFDAAVALDVLEHIPDDATAAAELARVLKPGGIAVVTVPAYQSLWSGHDVALMHQRRYRAEEVRKRLQESGLIVERLSYTVSALFPAVWVVRKLQNALAKKDALPRADALPTPEPLNGVLRWLLDRETGIVLGRSLPFGLTVFAVARKPD</sequence>
<dbReference type="InterPro" id="IPR029063">
    <property type="entry name" value="SAM-dependent_MTases_sf"/>
</dbReference>
<organism evidence="2 3">
    <name type="scientific">Armatimonas rosea</name>
    <dbReference type="NCBI Taxonomy" id="685828"/>
    <lineage>
        <taxon>Bacteria</taxon>
        <taxon>Bacillati</taxon>
        <taxon>Armatimonadota</taxon>
        <taxon>Armatimonadia</taxon>
        <taxon>Armatimonadales</taxon>
        <taxon>Armatimonadaceae</taxon>
        <taxon>Armatimonas</taxon>
    </lineage>
</organism>
<dbReference type="Gene3D" id="3.40.50.150">
    <property type="entry name" value="Vaccinia Virus protein VP39"/>
    <property type="match status" value="1"/>
</dbReference>
<dbReference type="EMBL" id="JACHGW010000005">
    <property type="protein sequence ID" value="MBB6053059.1"/>
    <property type="molecule type" value="Genomic_DNA"/>
</dbReference>
<dbReference type="GO" id="GO:0008757">
    <property type="term" value="F:S-adenosylmethionine-dependent methyltransferase activity"/>
    <property type="evidence" value="ECO:0007669"/>
    <property type="project" value="InterPro"/>
</dbReference>
<dbReference type="SUPFAM" id="SSF53335">
    <property type="entry name" value="S-adenosyl-L-methionine-dependent methyltransferases"/>
    <property type="match status" value="1"/>
</dbReference>
<evidence type="ECO:0000313" key="3">
    <source>
        <dbReference type="Proteomes" id="UP000520814"/>
    </source>
</evidence>
<evidence type="ECO:0000259" key="1">
    <source>
        <dbReference type="Pfam" id="PF08241"/>
    </source>
</evidence>
<protein>
    <submittedName>
        <fullName evidence="2">SAM-dependent methyltransferase</fullName>
    </submittedName>
</protein>
<keyword evidence="3" id="KW-1185">Reference proteome</keyword>
<gene>
    <name evidence="2" type="ORF">HNQ39_004891</name>
</gene>
<keyword evidence="2" id="KW-0489">Methyltransferase</keyword>
<dbReference type="GO" id="GO:0032259">
    <property type="term" value="P:methylation"/>
    <property type="evidence" value="ECO:0007669"/>
    <property type="project" value="UniProtKB-KW"/>
</dbReference>
<comment type="caution">
    <text evidence="2">The sequence shown here is derived from an EMBL/GenBank/DDBJ whole genome shotgun (WGS) entry which is preliminary data.</text>
</comment>
<evidence type="ECO:0000313" key="2">
    <source>
        <dbReference type="EMBL" id="MBB6053059.1"/>
    </source>
</evidence>
<dbReference type="PANTHER" id="PTHR43591">
    <property type="entry name" value="METHYLTRANSFERASE"/>
    <property type="match status" value="1"/>
</dbReference>
<reference evidence="2 3" key="1">
    <citation type="submission" date="2020-08" db="EMBL/GenBank/DDBJ databases">
        <title>Genomic Encyclopedia of Type Strains, Phase IV (KMG-IV): sequencing the most valuable type-strain genomes for metagenomic binning, comparative biology and taxonomic classification.</title>
        <authorList>
            <person name="Goeker M."/>
        </authorList>
    </citation>
    <scope>NUCLEOTIDE SEQUENCE [LARGE SCALE GENOMIC DNA]</scope>
    <source>
        <strain evidence="2 3">DSM 23562</strain>
    </source>
</reference>